<accession>A0A165D097</accession>
<keyword evidence="4" id="KW-1185">Reference proteome</keyword>
<feature type="compositionally biased region" description="Polar residues" evidence="1">
    <location>
        <begin position="222"/>
        <end position="240"/>
    </location>
</feature>
<gene>
    <name evidence="3" type="ORF">EXIGLDRAFT_842847</name>
</gene>
<protein>
    <submittedName>
        <fullName evidence="3">Uncharacterized protein</fullName>
    </submittedName>
</protein>
<dbReference type="EMBL" id="KV426265">
    <property type="protein sequence ID" value="KZV83554.1"/>
    <property type="molecule type" value="Genomic_DNA"/>
</dbReference>
<proteinExistence type="predicted"/>
<evidence type="ECO:0000313" key="3">
    <source>
        <dbReference type="EMBL" id="KZV83554.1"/>
    </source>
</evidence>
<feature type="compositionally biased region" description="Polar residues" evidence="1">
    <location>
        <begin position="333"/>
        <end position="354"/>
    </location>
</feature>
<organism evidence="3 4">
    <name type="scientific">Exidia glandulosa HHB12029</name>
    <dbReference type="NCBI Taxonomy" id="1314781"/>
    <lineage>
        <taxon>Eukaryota</taxon>
        <taxon>Fungi</taxon>
        <taxon>Dikarya</taxon>
        <taxon>Basidiomycota</taxon>
        <taxon>Agaricomycotina</taxon>
        <taxon>Agaricomycetes</taxon>
        <taxon>Auriculariales</taxon>
        <taxon>Exidiaceae</taxon>
        <taxon>Exidia</taxon>
    </lineage>
</organism>
<keyword evidence="2" id="KW-0472">Membrane</keyword>
<dbReference type="AlphaFoldDB" id="A0A165D097"/>
<feature type="transmembrane region" description="Helical" evidence="2">
    <location>
        <begin position="270"/>
        <end position="294"/>
    </location>
</feature>
<evidence type="ECO:0000256" key="1">
    <source>
        <dbReference type="SAM" id="MobiDB-lite"/>
    </source>
</evidence>
<feature type="compositionally biased region" description="Low complexity" evidence="1">
    <location>
        <begin position="166"/>
        <end position="189"/>
    </location>
</feature>
<reference evidence="3 4" key="1">
    <citation type="journal article" date="2016" name="Mol. Biol. Evol.">
        <title>Comparative Genomics of Early-Diverging Mushroom-Forming Fungi Provides Insights into the Origins of Lignocellulose Decay Capabilities.</title>
        <authorList>
            <person name="Nagy L.G."/>
            <person name="Riley R."/>
            <person name="Tritt A."/>
            <person name="Adam C."/>
            <person name="Daum C."/>
            <person name="Floudas D."/>
            <person name="Sun H."/>
            <person name="Yadav J.S."/>
            <person name="Pangilinan J."/>
            <person name="Larsson K.H."/>
            <person name="Matsuura K."/>
            <person name="Barry K."/>
            <person name="Labutti K."/>
            <person name="Kuo R."/>
            <person name="Ohm R.A."/>
            <person name="Bhattacharya S.S."/>
            <person name="Shirouzu T."/>
            <person name="Yoshinaga Y."/>
            <person name="Martin F.M."/>
            <person name="Grigoriev I.V."/>
            <person name="Hibbett D.S."/>
        </authorList>
    </citation>
    <scope>NUCLEOTIDE SEQUENCE [LARGE SCALE GENOMIC DNA]</scope>
    <source>
        <strain evidence="3 4">HHB12029</strain>
    </source>
</reference>
<dbReference type="InParanoid" id="A0A165D097"/>
<sequence length="399" mass="41230">MSATVFTAHDDAWQTGGWVRFSQTVPLDQRCQTVGTGGMQSVAGAWLTPQDKSEDWSLRLPFTGSTVYLYGKILRVVDSSKPMSLALTLEDSPGSQARAGSSLGGPTHGSTPFDCGVLLGSISASSPGNHVLSITGSRDGNWFALYNATVFAQSPSVDTPSPKPAVPSSTSPTSPDATPVSSPSSSSKPAADDSSHPTIPSSQSSASPASGQPTTAPTSSTVGTGTRESASSLVNGSSAVLSDASPVGPASTSSGLTSSGPPPPHTGVNLASIVVPIIIVLSLLLGLLLFVLYWRRRRARVARVRAERAAKPFEVMVEQSSVPRDRDRDTKGGLTSPTSESDSSLTDGDALSSSGVDDISQAVVLLDAVRSAGFTPQALLSSLRRVHDPQEDNAPPRYD</sequence>
<keyword evidence="2" id="KW-1133">Transmembrane helix</keyword>
<feature type="region of interest" description="Disordered" evidence="1">
    <location>
        <begin position="154"/>
        <end position="262"/>
    </location>
</feature>
<evidence type="ECO:0000313" key="4">
    <source>
        <dbReference type="Proteomes" id="UP000077266"/>
    </source>
</evidence>
<feature type="region of interest" description="Disordered" evidence="1">
    <location>
        <begin position="317"/>
        <end position="354"/>
    </location>
</feature>
<feature type="compositionally biased region" description="Low complexity" evidence="1">
    <location>
        <begin position="248"/>
        <end position="259"/>
    </location>
</feature>
<feature type="compositionally biased region" description="Low complexity" evidence="1">
    <location>
        <begin position="196"/>
        <end position="221"/>
    </location>
</feature>
<evidence type="ECO:0000256" key="2">
    <source>
        <dbReference type="SAM" id="Phobius"/>
    </source>
</evidence>
<dbReference type="Proteomes" id="UP000077266">
    <property type="component" value="Unassembled WGS sequence"/>
</dbReference>
<name>A0A165D097_EXIGL</name>
<keyword evidence="2" id="KW-0812">Transmembrane</keyword>